<protein>
    <recommendedName>
        <fullName evidence="8">DoxX</fullName>
    </recommendedName>
</protein>
<reference evidence="7" key="1">
    <citation type="submission" date="2019-06" db="EMBL/GenBank/DDBJ databases">
        <authorList>
            <person name="Murdoch R.W."/>
            <person name="Fathepure B."/>
        </authorList>
    </citation>
    <scope>NUCLEOTIDE SEQUENCE</scope>
</reference>
<evidence type="ECO:0000256" key="1">
    <source>
        <dbReference type="ARBA" id="ARBA00004651"/>
    </source>
</evidence>
<dbReference type="AlphaFoldDB" id="A0A5B8RDH7"/>
<gene>
    <name evidence="7" type="ORF">KBTEX_03253</name>
</gene>
<evidence type="ECO:0000256" key="3">
    <source>
        <dbReference type="ARBA" id="ARBA00022692"/>
    </source>
</evidence>
<dbReference type="PANTHER" id="PTHR33452">
    <property type="entry name" value="OXIDOREDUCTASE CATD-RELATED"/>
    <property type="match status" value="1"/>
</dbReference>
<evidence type="ECO:0000256" key="2">
    <source>
        <dbReference type="ARBA" id="ARBA00022475"/>
    </source>
</evidence>
<dbReference type="Pfam" id="PF07681">
    <property type="entry name" value="DoxX"/>
    <property type="match status" value="1"/>
</dbReference>
<accession>A0A5B8RDH7</accession>
<keyword evidence="2" id="KW-1003">Cell membrane</keyword>
<dbReference type="InterPro" id="IPR051907">
    <property type="entry name" value="DoxX-like_oxidoreductase"/>
</dbReference>
<dbReference type="InterPro" id="IPR032808">
    <property type="entry name" value="DoxX"/>
</dbReference>
<evidence type="ECO:0000256" key="6">
    <source>
        <dbReference type="SAM" id="Phobius"/>
    </source>
</evidence>
<organism evidence="7">
    <name type="scientific">uncultured organism</name>
    <dbReference type="NCBI Taxonomy" id="155900"/>
    <lineage>
        <taxon>unclassified sequences</taxon>
        <taxon>environmental samples</taxon>
    </lineage>
</organism>
<keyword evidence="3 6" id="KW-0812">Transmembrane</keyword>
<name>A0A5B8RDH7_9ZZZZ</name>
<dbReference type="EMBL" id="MN079182">
    <property type="protein sequence ID" value="QEA06910.1"/>
    <property type="molecule type" value="Genomic_DNA"/>
</dbReference>
<feature type="transmembrane region" description="Helical" evidence="6">
    <location>
        <begin position="98"/>
        <end position="124"/>
    </location>
</feature>
<evidence type="ECO:0000256" key="5">
    <source>
        <dbReference type="ARBA" id="ARBA00023136"/>
    </source>
</evidence>
<evidence type="ECO:0000256" key="4">
    <source>
        <dbReference type="ARBA" id="ARBA00022989"/>
    </source>
</evidence>
<keyword evidence="4 6" id="KW-1133">Transmembrane helix</keyword>
<comment type="subcellular location">
    <subcellularLocation>
        <location evidence="1">Cell membrane</location>
        <topology evidence="1">Multi-pass membrane protein</topology>
    </subcellularLocation>
</comment>
<evidence type="ECO:0008006" key="8">
    <source>
        <dbReference type="Google" id="ProtNLM"/>
    </source>
</evidence>
<dbReference type="GO" id="GO:0005886">
    <property type="term" value="C:plasma membrane"/>
    <property type="evidence" value="ECO:0007669"/>
    <property type="project" value="UniProtKB-SubCell"/>
</dbReference>
<sequence>MRVATAPIVTGLNRASRIPGVISTWLGRLPASVPQLVLRLTMAIPFWQSGLTKFDGFLQPSPGAVWLFTNDFRLHILGGTYAYPFPALMATLSGIGELVFPVMLVLGLGTRLAAAGMLAMTAIIQLTIPDAWQAYHLPWAAMLLAIIAHGPGRISLDAVVASRLMRSG</sequence>
<feature type="transmembrane region" description="Helical" evidence="6">
    <location>
        <begin position="136"/>
        <end position="156"/>
    </location>
</feature>
<proteinExistence type="predicted"/>
<evidence type="ECO:0000313" key="7">
    <source>
        <dbReference type="EMBL" id="QEA06910.1"/>
    </source>
</evidence>
<keyword evidence="5 6" id="KW-0472">Membrane</keyword>
<dbReference type="PANTHER" id="PTHR33452:SF1">
    <property type="entry name" value="INNER MEMBRANE PROTEIN YPHA-RELATED"/>
    <property type="match status" value="1"/>
</dbReference>